<dbReference type="InterPro" id="IPR016053">
    <property type="entry name" value="Haem_Oase-like"/>
</dbReference>
<dbReference type="AlphaFoldDB" id="A0AB36NWF0"/>
<dbReference type="GO" id="GO:0006788">
    <property type="term" value="P:heme oxidation"/>
    <property type="evidence" value="ECO:0007669"/>
    <property type="project" value="InterPro"/>
</dbReference>
<dbReference type="CDD" id="cd19166">
    <property type="entry name" value="HemeO-bac"/>
    <property type="match status" value="1"/>
</dbReference>
<gene>
    <name evidence="1" type="ORF">B0A72_19215</name>
    <name evidence="2" type="ORF">SAMN05444387_4536</name>
</gene>
<comment type="caution">
    <text evidence="1">The sequence shown here is derived from an EMBL/GenBank/DDBJ whole genome shotgun (WGS) entry which is preliminary data.</text>
</comment>
<sequence length="203" mass="23148">MTPDLNSSLSLDFLHTLKTQTAGAHKRLENLPVSSCILSPEMKIEDYAHYLKLMYDVHYDVEENIFPLLSGNIPDLTERKKKHLIEEDLTFLNYKQPVVSPVFNTENITIPFALGILYVVEGSSLGGRFILKNIETIKGLDEGKGVSYFTGYGNKTGSHWKNFLNVLTEYQEENNCENEIIKGAIYAFDCIHDHFVEIQKNEN</sequence>
<reference evidence="1 4" key="1">
    <citation type="submission" date="2016-11" db="EMBL/GenBank/DDBJ databases">
        <title>Whole genomes of Flavobacteriaceae.</title>
        <authorList>
            <person name="Stine C."/>
            <person name="Li C."/>
            <person name="Tadesse D."/>
        </authorList>
    </citation>
    <scope>NUCLEOTIDE SEQUENCE [LARGE SCALE GENOMIC DNA]</scope>
    <source>
        <strain evidence="1 4">ATCC 19366</strain>
    </source>
</reference>
<accession>A0AB36NWF0</accession>
<dbReference type="Gene3D" id="1.20.910.10">
    <property type="entry name" value="Heme oxygenase-like"/>
    <property type="match status" value="1"/>
</dbReference>
<evidence type="ECO:0000313" key="1">
    <source>
        <dbReference type="EMBL" id="OXB00896.1"/>
    </source>
</evidence>
<keyword evidence="3" id="KW-1185">Reference proteome</keyword>
<dbReference type="SUPFAM" id="SSF48613">
    <property type="entry name" value="Heme oxygenase-like"/>
    <property type="match status" value="1"/>
</dbReference>
<dbReference type="Proteomes" id="UP000198431">
    <property type="component" value="Unassembled WGS sequence"/>
</dbReference>
<dbReference type="RefSeq" id="WP_073398154.1">
    <property type="nucleotide sequence ID" value="NZ_FRBX01000008.1"/>
</dbReference>
<dbReference type="Pfam" id="PF01126">
    <property type="entry name" value="Heme_oxygenase"/>
    <property type="match status" value="1"/>
</dbReference>
<protein>
    <submittedName>
        <fullName evidence="2">Heme oxygenase</fullName>
    </submittedName>
</protein>
<reference evidence="2 3" key="2">
    <citation type="submission" date="2016-11" db="EMBL/GenBank/DDBJ databases">
        <authorList>
            <person name="Varghese N."/>
            <person name="Submissions S."/>
        </authorList>
    </citation>
    <scope>NUCLEOTIDE SEQUENCE [LARGE SCALE GENOMIC DNA]</scope>
    <source>
        <strain evidence="2 3">DSM 6368</strain>
    </source>
</reference>
<name>A0AB36NWF0_9FLAO</name>
<dbReference type="Proteomes" id="UP000184216">
    <property type="component" value="Unassembled WGS sequence"/>
</dbReference>
<dbReference type="EMBL" id="FRBX01000008">
    <property type="protein sequence ID" value="SHN18646.1"/>
    <property type="molecule type" value="Genomic_DNA"/>
</dbReference>
<evidence type="ECO:0000313" key="4">
    <source>
        <dbReference type="Proteomes" id="UP000198431"/>
    </source>
</evidence>
<evidence type="ECO:0000313" key="3">
    <source>
        <dbReference type="Proteomes" id="UP000184216"/>
    </source>
</evidence>
<evidence type="ECO:0000313" key="2">
    <source>
        <dbReference type="EMBL" id="SHN18646.1"/>
    </source>
</evidence>
<dbReference type="GO" id="GO:0004392">
    <property type="term" value="F:heme oxygenase (decyclizing) activity"/>
    <property type="evidence" value="ECO:0007669"/>
    <property type="project" value="InterPro"/>
</dbReference>
<dbReference type="EMBL" id="MUHB01000020">
    <property type="protein sequence ID" value="OXB00896.1"/>
    <property type="molecule type" value="Genomic_DNA"/>
</dbReference>
<proteinExistence type="predicted"/>
<dbReference type="InterPro" id="IPR016084">
    <property type="entry name" value="Haem_Oase-like_multi-hlx"/>
</dbReference>
<organism evidence="1 4">
    <name type="scientific">Flavobacterium pectinovorum</name>
    <dbReference type="NCBI Taxonomy" id="29533"/>
    <lineage>
        <taxon>Bacteria</taxon>
        <taxon>Pseudomonadati</taxon>
        <taxon>Bacteroidota</taxon>
        <taxon>Flavobacteriia</taxon>
        <taxon>Flavobacteriales</taxon>
        <taxon>Flavobacteriaceae</taxon>
        <taxon>Flavobacterium</taxon>
    </lineage>
</organism>